<name>A0AAD9J3B5_9ANNE</name>
<dbReference type="Proteomes" id="UP001208570">
    <property type="component" value="Unassembled WGS sequence"/>
</dbReference>
<accession>A0AAD9J3B5</accession>
<reference evidence="2" key="1">
    <citation type="journal article" date="2023" name="Mol. Biol. Evol.">
        <title>Third-Generation Sequencing Reveals the Adaptive Role of the Epigenome in Three Deep-Sea Polychaetes.</title>
        <authorList>
            <person name="Perez M."/>
            <person name="Aroh O."/>
            <person name="Sun Y."/>
            <person name="Lan Y."/>
            <person name="Juniper S.K."/>
            <person name="Young C.R."/>
            <person name="Angers B."/>
            <person name="Qian P.Y."/>
        </authorList>
    </citation>
    <scope>NUCLEOTIDE SEQUENCE</scope>
    <source>
        <strain evidence="2">P08H-3</strain>
    </source>
</reference>
<gene>
    <name evidence="2" type="ORF">LSH36_652g00007</name>
</gene>
<organism evidence="2 3">
    <name type="scientific">Paralvinella palmiformis</name>
    <dbReference type="NCBI Taxonomy" id="53620"/>
    <lineage>
        <taxon>Eukaryota</taxon>
        <taxon>Metazoa</taxon>
        <taxon>Spiralia</taxon>
        <taxon>Lophotrochozoa</taxon>
        <taxon>Annelida</taxon>
        <taxon>Polychaeta</taxon>
        <taxon>Sedentaria</taxon>
        <taxon>Canalipalpata</taxon>
        <taxon>Terebellida</taxon>
        <taxon>Terebelliformia</taxon>
        <taxon>Alvinellidae</taxon>
        <taxon>Paralvinella</taxon>
    </lineage>
</organism>
<keyword evidence="3" id="KW-1185">Reference proteome</keyword>
<feature type="compositionally biased region" description="Low complexity" evidence="1">
    <location>
        <begin position="232"/>
        <end position="241"/>
    </location>
</feature>
<feature type="compositionally biased region" description="Basic and acidic residues" evidence="1">
    <location>
        <begin position="266"/>
        <end position="279"/>
    </location>
</feature>
<evidence type="ECO:0000313" key="2">
    <source>
        <dbReference type="EMBL" id="KAK2145842.1"/>
    </source>
</evidence>
<evidence type="ECO:0000313" key="3">
    <source>
        <dbReference type="Proteomes" id="UP001208570"/>
    </source>
</evidence>
<protein>
    <submittedName>
        <fullName evidence="2">Uncharacterized protein</fullName>
    </submittedName>
</protein>
<feature type="region of interest" description="Disordered" evidence="1">
    <location>
        <begin position="156"/>
        <end position="177"/>
    </location>
</feature>
<comment type="caution">
    <text evidence="2">The sequence shown here is derived from an EMBL/GenBank/DDBJ whole genome shotgun (WGS) entry which is preliminary data.</text>
</comment>
<feature type="compositionally biased region" description="Low complexity" evidence="1">
    <location>
        <begin position="161"/>
        <end position="176"/>
    </location>
</feature>
<evidence type="ECO:0000256" key="1">
    <source>
        <dbReference type="SAM" id="MobiDB-lite"/>
    </source>
</evidence>
<dbReference type="EMBL" id="JAODUP010000652">
    <property type="protein sequence ID" value="KAK2145842.1"/>
    <property type="molecule type" value="Genomic_DNA"/>
</dbReference>
<feature type="region of interest" description="Disordered" evidence="1">
    <location>
        <begin position="226"/>
        <end position="286"/>
    </location>
</feature>
<sequence>MRVFAGIRDFPEPEMFLEMGKDDSKLEIDVVGDTKQEEPHQSLQLQLQLQKQLATNTPVTNIKSQPNENASRVIQAHIRVIPPNSSTALKAPYQRSRDSPTPADMKRPVPVQSPFTSRLSNVSHPTVDVAEKAKPQSDSKRPKTSIVLRIGMVGSGSQQGPAIAPPASKSQSSAPSGGIQVGALNSVKLPIGEVPQVVSDLLEMEKHHQQLGPGKQVLLMLKDGTQMKDEGASSASTSTTSKEGDVEGGVVGRETGQEQSSEGDDVEKRRTVEKKHDDPESNTGDS</sequence>
<feature type="compositionally biased region" description="Basic and acidic residues" evidence="1">
    <location>
        <begin position="129"/>
        <end position="141"/>
    </location>
</feature>
<dbReference type="AlphaFoldDB" id="A0AAD9J3B5"/>
<feature type="compositionally biased region" description="Polar residues" evidence="1">
    <location>
        <begin position="113"/>
        <end position="124"/>
    </location>
</feature>
<proteinExistence type="predicted"/>
<feature type="region of interest" description="Disordered" evidence="1">
    <location>
        <begin position="85"/>
        <end position="144"/>
    </location>
</feature>